<dbReference type="FunFam" id="3.10.20.810:FF:000001">
    <property type="entry name" value="Histidine biosynthesis bifunctional protein HisIE"/>
    <property type="match status" value="1"/>
</dbReference>
<dbReference type="RefSeq" id="WP_114644622.1">
    <property type="nucleotide sequence ID" value="NZ_QQNH01000002.1"/>
</dbReference>
<keyword evidence="11" id="KW-0479">Metal-binding</keyword>
<feature type="binding site" evidence="11">
    <location>
        <position position="111"/>
    </location>
    <ligand>
        <name>Zn(2+)</name>
        <dbReference type="ChEBI" id="CHEBI:29105"/>
        <note>ligand shared between dimeric partners</note>
    </ligand>
</feature>
<keyword evidence="14" id="KW-1185">Reference proteome</keyword>
<feature type="domain" description="Phosphoribosyl-AMP cyclohydrolase" evidence="12">
    <location>
        <begin position="45"/>
        <end position="120"/>
    </location>
</feature>
<evidence type="ECO:0000259" key="12">
    <source>
        <dbReference type="Pfam" id="PF01502"/>
    </source>
</evidence>
<evidence type="ECO:0000256" key="11">
    <source>
        <dbReference type="HAMAP-Rule" id="MF_01021"/>
    </source>
</evidence>
<evidence type="ECO:0000313" key="14">
    <source>
        <dbReference type="Proteomes" id="UP000253759"/>
    </source>
</evidence>
<comment type="function">
    <text evidence="11">Catalyzes the hydrolysis of the adenine ring of phosphoribosyl-AMP.</text>
</comment>
<evidence type="ECO:0000256" key="2">
    <source>
        <dbReference type="ARBA" id="ARBA00001460"/>
    </source>
</evidence>
<protein>
    <recommendedName>
        <fullName evidence="11">Phosphoribosyl-AMP cyclohydrolase</fullName>
        <shortName evidence="11">PRA-CH</shortName>
        <ecNumber evidence="11">3.5.4.19</ecNumber>
    </recommendedName>
</protein>
<dbReference type="GO" id="GO:0008270">
    <property type="term" value="F:zinc ion binding"/>
    <property type="evidence" value="ECO:0007669"/>
    <property type="project" value="UniProtKB-UniRule"/>
</dbReference>
<dbReference type="GO" id="GO:0000287">
    <property type="term" value="F:magnesium ion binding"/>
    <property type="evidence" value="ECO:0007669"/>
    <property type="project" value="UniProtKB-UniRule"/>
</dbReference>
<dbReference type="SUPFAM" id="SSF141734">
    <property type="entry name" value="HisI-like"/>
    <property type="match status" value="1"/>
</dbReference>
<dbReference type="Gene3D" id="3.10.20.810">
    <property type="entry name" value="Phosphoribosyl-AMP cyclohydrolase"/>
    <property type="match status" value="1"/>
</dbReference>
<name>A0A369WAD2_9HYPH</name>
<evidence type="ECO:0000256" key="1">
    <source>
        <dbReference type="ARBA" id="ARBA00000024"/>
    </source>
</evidence>
<comment type="cofactor">
    <cofactor evidence="11">
        <name>Mg(2+)</name>
        <dbReference type="ChEBI" id="CHEBI:18420"/>
    </cofactor>
    <text evidence="11">Binds 1 Mg(2+) ion per subunit.</text>
</comment>
<comment type="similarity">
    <text evidence="11">Belongs to the PRA-CH family.</text>
</comment>
<evidence type="ECO:0000256" key="8">
    <source>
        <dbReference type="ARBA" id="ARBA00022605"/>
    </source>
</evidence>
<comment type="catalytic activity">
    <reaction evidence="1 11">
        <text>1-(5-phospho-beta-D-ribosyl)-5'-AMP + H2O = 1-(5-phospho-beta-D-ribosyl)-5-[(5-phospho-beta-D-ribosylamino)methylideneamino]imidazole-4-carboxamide</text>
        <dbReference type="Rhea" id="RHEA:20049"/>
        <dbReference type="ChEBI" id="CHEBI:15377"/>
        <dbReference type="ChEBI" id="CHEBI:58435"/>
        <dbReference type="ChEBI" id="CHEBI:59457"/>
        <dbReference type="EC" id="3.5.4.19"/>
    </reaction>
</comment>
<dbReference type="GO" id="GO:0004635">
    <property type="term" value="F:phosphoribosyl-AMP cyclohydrolase activity"/>
    <property type="evidence" value="ECO:0007669"/>
    <property type="project" value="UniProtKB-UniRule"/>
</dbReference>
<keyword evidence="11" id="KW-0862">Zinc</keyword>
<dbReference type="Proteomes" id="UP000253759">
    <property type="component" value="Unassembled WGS sequence"/>
</dbReference>
<feature type="binding site" evidence="11">
    <location>
        <position position="92"/>
    </location>
    <ligand>
        <name>Mg(2+)</name>
        <dbReference type="ChEBI" id="CHEBI:18420"/>
    </ligand>
</feature>
<dbReference type="OrthoDB" id="9795769at2"/>
<dbReference type="AlphaFoldDB" id="A0A369WAD2"/>
<comment type="cofactor">
    <cofactor evidence="11">
        <name>Zn(2+)</name>
        <dbReference type="ChEBI" id="CHEBI:29105"/>
    </cofactor>
    <text evidence="11">Binds 1 zinc ion per subunit.</text>
</comment>
<evidence type="ECO:0000313" key="13">
    <source>
        <dbReference type="EMBL" id="RDE10330.1"/>
    </source>
</evidence>
<dbReference type="InterPro" id="IPR002496">
    <property type="entry name" value="PRib_AMP_CycHydrolase_dom"/>
</dbReference>
<feature type="binding site" evidence="11">
    <location>
        <position position="94"/>
    </location>
    <ligand>
        <name>Mg(2+)</name>
        <dbReference type="ChEBI" id="CHEBI:18420"/>
    </ligand>
</feature>
<keyword evidence="11" id="KW-0460">Magnesium</keyword>
<keyword evidence="8 11" id="KW-0028">Amino-acid biosynthesis</keyword>
<comment type="caution">
    <text evidence="13">The sequence shown here is derived from an EMBL/GenBank/DDBJ whole genome shotgun (WGS) entry which is preliminary data.</text>
</comment>
<accession>A0A369WAD2</accession>
<dbReference type="InterPro" id="IPR038019">
    <property type="entry name" value="PRib_AMP_CycHydrolase_sf"/>
</dbReference>
<dbReference type="GO" id="GO:0000105">
    <property type="term" value="P:L-histidine biosynthetic process"/>
    <property type="evidence" value="ECO:0007669"/>
    <property type="project" value="UniProtKB-UniRule"/>
</dbReference>
<dbReference type="PANTHER" id="PTHR42945:SF1">
    <property type="entry name" value="HISTIDINE BIOSYNTHESIS BIFUNCTIONAL PROTEIN HIS7"/>
    <property type="match status" value="1"/>
</dbReference>
<feature type="binding site" evidence="11">
    <location>
        <position position="93"/>
    </location>
    <ligand>
        <name>Zn(2+)</name>
        <dbReference type="ChEBI" id="CHEBI:29105"/>
        <note>ligand shared between dimeric partners</note>
    </ligand>
</feature>
<dbReference type="UniPathway" id="UPA00031">
    <property type="reaction ID" value="UER00008"/>
</dbReference>
<proteinExistence type="inferred from homology"/>
<dbReference type="GO" id="GO:0005737">
    <property type="term" value="C:cytoplasm"/>
    <property type="evidence" value="ECO:0007669"/>
    <property type="project" value="UniProtKB-SubCell"/>
</dbReference>
<dbReference type="GO" id="GO:0004636">
    <property type="term" value="F:phosphoribosyl-ATP diphosphatase activity"/>
    <property type="evidence" value="ECO:0007669"/>
    <property type="project" value="UniProtKB-EC"/>
</dbReference>
<comment type="pathway">
    <text evidence="4">Amino-acid biosynthesis; L-histidine biosynthesis; L-histidine from 5-phospho-alpha-D-ribose 1-diphosphate: step 2/9.</text>
</comment>
<comment type="similarity">
    <text evidence="5">In the C-terminal section; belongs to the PRA-PH family.</text>
</comment>
<dbReference type="NCBIfam" id="NF000768">
    <property type="entry name" value="PRK00051.1"/>
    <property type="match status" value="1"/>
</dbReference>
<dbReference type="EMBL" id="QQNH01000002">
    <property type="protein sequence ID" value="RDE10330.1"/>
    <property type="molecule type" value="Genomic_DNA"/>
</dbReference>
<dbReference type="InterPro" id="IPR026660">
    <property type="entry name" value="PRA-CH"/>
</dbReference>
<evidence type="ECO:0000256" key="9">
    <source>
        <dbReference type="ARBA" id="ARBA00022801"/>
    </source>
</evidence>
<feature type="binding site" evidence="11">
    <location>
        <position position="96"/>
    </location>
    <ligand>
        <name>Mg(2+)</name>
        <dbReference type="ChEBI" id="CHEBI:18420"/>
    </ligand>
</feature>
<keyword evidence="7 11" id="KW-0963">Cytoplasm</keyword>
<dbReference type="Pfam" id="PF01502">
    <property type="entry name" value="PRA-CH"/>
    <property type="match status" value="1"/>
</dbReference>
<dbReference type="PANTHER" id="PTHR42945">
    <property type="entry name" value="HISTIDINE BIOSYNTHESIS BIFUNCTIONAL PROTEIN"/>
    <property type="match status" value="1"/>
</dbReference>
<evidence type="ECO:0000256" key="3">
    <source>
        <dbReference type="ARBA" id="ARBA00005169"/>
    </source>
</evidence>
<evidence type="ECO:0000256" key="4">
    <source>
        <dbReference type="ARBA" id="ARBA00005204"/>
    </source>
</evidence>
<comment type="pathway">
    <text evidence="3 11">Amino-acid biosynthesis; L-histidine biosynthesis; L-histidine from 5-phospho-alpha-D-ribose 1-diphosphate: step 3/9.</text>
</comment>
<evidence type="ECO:0000256" key="5">
    <source>
        <dbReference type="ARBA" id="ARBA00007731"/>
    </source>
</evidence>
<evidence type="ECO:0000256" key="6">
    <source>
        <dbReference type="ARBA" id="ARBA00008299"/>
    </source>
</evidence>
<gene>
    <name evidence="11" type="primary">hisI</name>
    <name evidence="13" type="ORF">DVH29_02790</name>
</gene>
<comment type="subcellular location">
    <subcellularLocation>
        <location evidence="11">Cytoplasm</location>
    </subcellularLocation>
</comment>
<dbReference type="EC" id="3.5.4.19" evidence="11"/>
<keyword evidence="9 11" id="KW-0378">Hydrolase</keyword>
<reference evidence="14" key="1">
    <citation type="submission" date="2018-07" db="EMBL/GenBank/DDBJ databases">
        <authorList>
            <person name="Liu B.-T."/>
            <person name="Du Z."/>
        </authorList>
    </citation>
    <scope>NUCLEOTIDE SEQUENCE [LARGE SCALE GENOMIC DNA]</scope>
    <source>
        <strain evidence="14">XYN52</strain>
    </source>
</reference>
<evidence type="ECO:0000256" key="10">
    <source>
        <dbReference type="ARBA" id="ARBA00023102"/>
    </source>
</evidence>
<comment type="catalytic activity">
    <reaction evidence="2">
        <text>1-(5-phospho-beta-D-ribosyl)-ATP + H2O = 1-(5-phospho-beta-D-ribosyl)-5'-AMP + diphosphate + H(+)</text>
        <dbReference type="Rhea" id="RHEA:22828"/>
        <dbReference type="ChEBI" id="CHEBI:15377"/>
        <dbReference type="ChEBI" id="CHEBI:15378"/>
        <dbReference type="ChEBI" id="CHEBI:33019"/>
        <dbReference type="ChEBI" id="CHEBI:59457"/>
        <dbReference type="ChEBI" id="CHEBI:73183"/>
        <dbReference type="EC" id="3.6.1.31"/>
    </reaction>
</comment>
<dbReference type="HAMAP" id="MF_01021">
    <property type="entry name" value="HisI"/>
    <property type="match status" value="1"/>
</dbReference>
<organism evidence="13 14">
    <name type="scientific">Pelagibacterium lacus</name>
    <dbReference type="NCBI Taxonomy" id="2282655"/>
    <lineage>
        <taxon>Bacteria</taxon>
        <taxon>Pseudomonadati</taxon>
        <taxon>Pseudomonadota</taxon>
        <taxon>Alphaproteobacteria</taxon>
        <taxon>Hyphomicrobiales</taxon>
        <taxon>Devosiaceae</taxon>
        <taxon>Pelagibacterium</taxon>
    </lineage>
</organism>
<keyword evidence="10 11" id="KW-0368">Histidine biosynthesis</keyword>
<feature type="binding site" evidence="11">
    <location>
        <position position="118"/>
    </location>
    <ligand>
        <name>Zn(2+)</name>
        <dbReference type="ChEBI" id="CHEBI:29105"/>
        <note>ligand shared between dimeric partners</note>
    </ligand>
</feature>
<comment type="subunit">
    <text evidence="11">Homodimer.</text>
</comment>
<comment type="similarity">
    <text evidence="6">In the N-terminal section; belongs to the PRA-CH family.</text>
</comment>
<sequence>MTRFADPQSLDKAELESGAVFAPRFDANGLVTAITLEAGSNDVLMVAHMNAEAIAETLRSGYATYWSRSRGTLWKKGESSGELQQVVELRTDCDQDAIVLVVNQQGHGAACHTGRKSCFYRRIVLVDGEARLEDSGTPRLFDPATVYSK</sequence>
<evidence type="ECO:0000256" key="7">
    <source>
        <dbReference type="ARBA" id="ARBA00022490"/>
    </source>
</evidence>